<feature type="compositionally biased region" description="Polar residues" evidence="1">
    <location>
        <begin position="82"/>
        <end position="99"/>
    </location>
</feature>
<keyword evidence="3" id="KW-1185">Reference proteome</keyword>
<reference evidence="2" key="2">
    <citation type="submission" date="2022-06" db="UniProtKB">
        <authorList>
            <consortium name="EnsemblMetazoa"/>
        </authorList>
    </citation>
    <scope>IDENTIFICATION</scope>
    <source>
        <strain evidence="2">DF5081</strain>
    </source>
</reference>
<proteinExistence type="predicted"/>
<evidence type="ECO:0000313" key="3">
    <source>
        <dbReference type="Proteomes" id="UP000005237"/>
    </source>
</evidence>
<evidence type="ECO:0000313" key="2">
    <source>
        <dbReference type="EnsemblMetazoa" id="CJA25636.1"/>
    </source>
</evidence>
<feature type="compositionally biased region" description="Low complexity" evidence="1">
    <location>
        <begin position="1"/>
        <end position="19"/>
    </location>
</feature>
<organism evidence="2 3">
    <name type="scientific">Caenorhabditis japonica</name>
    <dbReference type="NCBI Taxonomy" id="281687"/>
    <lineage>
        <taxon>Eukaryota</taxon>
        <taxon>Metazoa</taxon>
        <taxon>Ecdysozoa</taxon>
        <taxon>Nematoda</taxon>
        <taxon>Chromadorea</taxon>
        <taxon>Rhabditida</taxon>
        <taxon>Rhabditina</taxon>
        <taxon>Rhabditomorpha</taxon>
        <taxon>Rhabditoidea</taxon>
        <taxon>Rhabditidae</taxon>
        <taxon>Peloderinae</taxon>
        <taxon>Caenorhabditis</taxon>
    </lineage>
</organism>
<dbReference type="AlphaFoldDB" id="A0A8R1E6K0"/>
<protein>
    <submittedName>
        <fullName evidence="2">Uncharacterized protein</fullName>
    </submittedName>
</protein>
<name>A0A8R1E6K0_CAEJA</name>
<dbReference type="Proteomes" id="UP000005237">
    <property type="component" value="Unassembled WGS sequence"/>
</dbReference>
<feature type="region of interest" description="Disordered" evidence="1">
    <location>
        <begin position="1"/>
        <end position="29"/>
    </location>
</feature>
<feature type="region of interest" description="Disordered" evidence="1">
    <location>
        <begin position="77"/>
        <end position="99"/>
    </location>
</feature>
<accession>A0A8R1E6K0</accession>
<dbReference type="EnsemblMetazoa" id="CJA25636.1">
    <property type="protein sequence ID" value="CJA25636.1"/>
    <property type="gene ID" value="WBGene00181208"/>
</dbReference>
<reference evidence="3" key="1">
    <citation type="submission" date="2010-08" db="EMBL/GenBank/DDBJ databases">
        <authorList>
            <consortium name="Caenorhabditis japonica Sequencing Consortium"/>
            <person name="Wilson R.K."/>
        </authorList>
    </citation>
    <scope>NUCLEOTIDE SEQUENCE [LARGE SCALE GENOMIC DNA]</scope>
    <source>
        <strain evidence="3">DF5081</strain>
    </source>
</reference>
<sequence>MTTSPESPNSRSRSASVSRPAKRKCNDDSLNALNSGQVVPIKDFLELKATCDRMAKQIENLVKIVAALAPAANAANFPTAPSSRSTQNVASHQSPAQSSLDLVKEAAQMLKKSKRAVIELLPDSPDDPEQDNKDMATIHKLASKHNLTAPTSVFRHKCKSKLRPLKLEFNSTADRDSFIKGFNRFVRPSEFSSIARKPRFRRDLTLSELTVLRCSRETIYKANKEAGMTVLFLNDIYVKKNMSPRNFH</sequence>
<evidence type="ECO:0000256" key="1">
    <source>
        <dbReference type="SAM" id="MobiDB-lite"/>
    </source>
</evidence>